<evidence type="ECO:0000313" key="4">
    <source>
        <dbReference type="Proteomes" id="UP000076004"/>
    </source>
</evidence>
<dbReference type="PANTHER" id="PTHR14754">
    <property type="entry name" value="TRANSCRIPTION ELONGATION FACTOR A"/>
    <property type="match status" value="1"/>
</dbReference>
<keyword evidence="2" id="KW-0812">Transmembrane</keyword>
<keyword evidence="2" id="KW-1133">Transmembrane helix</keyword>
<evidence type="ECO:0000313" key="3">
    <source>
        <dbReference type="EMBL" id="KYO01206.1"/>
    </source>
</evidence>
<dbReference type="VEuPathDB" id="PlasmoDB:PGSY75_0703900"/>
<dbReference type="Proteomes" id="UP000076004">
    <property type="component" value="Unassembled WGS sequence"/>
</dbReference>
<proteinExistence type="predicted"/>
<evidence type="ECO:0000256" key="2">
    <source>
        <dbReference type="SAM" id="Phobius"/>
    </source>
</evidence>
<reference evidence="3 4" key="1">
    <citation type="journal article" date="2016" name="Nat. Commun.">
        <title>Genomes of cryptic chimpanzee Plasmodium species reveal key evolutionary events leading to human malaria.</title>
        <authorList>
            <person name="Sundararaman S.A."/>
            <person name="Plenderleith L.J."/>
            <person name="Liu W."/>
            <person name="Loy D.E."/>
            <person name="Learn G.H."/>
            <person name="Li Y."/>
            <person name="Shaw K.S."/>
            <person name="Ayouba A."/>
            <person name="Peeters M."/>
            <person name="Speede S."/>
            <person name="Shaw G.M."/>
            <person name="Bushman F.D."/>
            <person name="Brisson D."/>
            <person name="Rayner J.C."/>
            <person name="Sharp P.M."/>
            <person name="Hahn B.H."/>
        </authorList>
    </citation>
    <scope>NUCLEOTIDE SEQUENCE [LARGE SCALE GENOMIC DNA]</scope>
    <source>
        <strain evidence="3 4">SY75</strain>
    </source>
</reference>
<name>A0A151LPY1_9APIC</name>
<dbReference type="GeneID" id="29775513"/>
<dbReference type="AlphaFoldDB" id="A0A151LPY1"/>
<sequence length="320" mass="38733">MDGDKLKEVCILLNSKNEKKIQRGIKKLYRLIKKNDFKNTYNIDKNIYDVDIIIENNYLDIVIYCLSLNVEKTKSSKFGYNINLNFIEIIFYTLSWVLFHKFKDCCFFHIDNEEKKKDLEIKEKEKNFKKNISFINLGNFFYDNIHFVEIIILNNFHHNRVYILSTIFYFLLYHERFRFVFFSSTSLLVNLIKLKKNVENISDLFRKNKLNENVEEEKDKKEETIEKKKNNERIIFIRNTYEEELIYLYKFLVIQNGIKGLKNNFVDQIKNETSSYGLTSEFMLLKKNGKLKVYKEKAINEKEKYKNNHMINNKLDIKEH</sequence>
<accession>A0A151LPY1</accession>
<organism evidence="3 4">
    <name type="scientific">Plasmodium gaboni</name>
    <dbReference type="NCBI Taxonomy" id="647221"/>
    <lineage>
        <taxon>Eukaryota</taxon>
        <taxon>Sar</taxon>
        <taxon>Alveolata</taxon>
        <taxon>Apicomplexa</taxon>
        <taxon>Aconoidasida</taxon>
        <taxon>Haemosporida</taxon>
        <taxon>Plasmodiidae</taxon>
        <taxon>Plasmodium</taxon>
        <taxon>Plasmodium (Laverania)</taxon>
    </lineage>
</organism>
<feature type="coiled-coil region" evidence="1">
    <location>
        <begin position="204"/>
        <end position="234"/>
    </location>
</feature>
<feature type="transmembrane region" description="Helical" evidence="2">
    <location>
        <begin position="82"/>
        <end position="99"/>
    </location>
</feature>
<gene>
    <name evidence="3" type="ORF">PGSY75_0703900</name>
</gene>
<feature type="non-terminal residue" evidence="3">
    <location>
        <position position="320"/>
    </location>
</feature>
<dbReference type="VEuPathDB" id="PlasmoDB:PGABG01_0702500"/>
<dbReference type="EMBL" id="LVLB01000008">
    <property type="protein sequence ID" value="KYO01206.1"/>
    <property type="molecule type" value="Genomic_DNA"/>
</dbReference>
<dbReference type="KEGG" id="pgab:PGSY75_0703900"/>
<keyword evidence="1" id="KW-0175">Coiled coil</keyword>
<keyword evidence="2" id="KW-0472">Membrane</keyword>
<evidence type="ECO:0000256" key="1">
    <source>
        <dbReference type="SAM" id="Coils"/>
    </source>
</evidence>
<dbReference type="RefSeq" id="XP_018642410.1">
    <property type="nucleotide sequence ID" value="XM_018784908.1"/>
</dbReference>
<dbReference type="PANTHER" id="PTHR14754:SF35">
    <property type="entry name" value="TYPE VII SECRETION SYSTEM ACCESSORY FACTOR ESAA"/>
    <property type="match status" value="1"/>
</dbReference>
<comment type="caution">
    <text evidence="3">The sequence shown here is derived from an EMBL/GenBank/DDBJ whole genome shotgun (WGS) entry which is preliminary data.</text>
</comment>
<protein>
    <submittedName>
        <fullName evidence="3">Putative membrane protein</fullName>
    </submittedName>
</protein>